<dbReference type="GO" id="GO:0007035">
    <property type="term" value="P:vacuolar acidification"/>
    <property type="evidence" value="ECO:0007669"/>
    <property type="project" value="TreeGrafter"/>
</dbReference>
<evidence type="ECO:0000256" key="8">
    <source>
        <dbReference type="SAM" id="Phobius"/>
    </source>
</evidence>
<dbReference type="Pfam" id="PF01496">
    <property type="entry name" value="V_ATPase_I"/>
    <property type="match status" value="2"/>
</dbReference>
<evidence type="ECO:0000256" key="4">
    <source>
        <dbReference type="ARBA" id="ARBA00022692"/>
    </source>
</evidence>
<evidence type="ECO:0000313" key="9">
    <source>
        <dbReference type="EMBL" id="OMH40750.1"/>
    </source>
</evidence>
<dbReference type="Proteomes" id="UP000187408">
    <property type="component" value="Unassembled WGS sequence"/>
</dbReference>
<keyword evidence="7 8" id="KW-0472">Membrane</keyword>
<dbReference type="EMBL" id="MOEN01000009">
    <property type="protein sequence ID" value="OMH40750.1"/>
    <property type="molecule type" value="Genomic_DNA"/>
</dbReference>
<sequence length="605" mass="68204">MIFPEKMYRVTITIPEEYLDTEIESLGKIGALHIDDRNKNRIFETEINRVDTLLSLAKSNLDALGVQEKIVEVRDIQLEEIPREIDKIEVILNDISKIIDKLSSEGKKVEQRTKDVLTAEKVKETLREDLDIETLVKNLSFIKLKAVLVPSDTAESLLLTAKSYKAFTVHEPLSEGSVAVAILYTDDLEDVIQKGIEKTEGKVLNNNDFLTETKNKVLATRELYLKEKEKAVNEYGEKLLEIIRKLNIMKKILETENLVKRTAEGYIIEGWVPEDKKDEIVKALKHSRVIFSEPEDAPVLLKTPRLLKPFEELVTGFGYPSYKELNPTPFFAFIFVLLFGVMFGDVGHGIVLSIAGYILSKKTETFKSYGKVLIFCGISSAIFGLLYGSVFGDEHLIHPLLFNPMENIDKLIIFSIAIGILVLSVGFILNIITQYRKKEFGEMLAGEGGILWFLIYWFLIGIAIKAVVFKGNVKTELIIVAVMVIITVGYEIYKKKQVFGSFLDGFMSLLENITGTVSFVRLGAFALAHAALMLAIFTIARAISPDGHHGAGYWITMIIGNIIVIVLEALVVSIQTMRLEYYEFFGKFFKGGGKPFKPFKLEEEK</sequence>
<evidence type="ECO:0000256" key="3">
    <source>
        <dbReference type="ARBA" id="ARBA00022448"/>
    </source>
</evidence>
<feature type="transmembrane region" description="Helical" evidence="8">
    <location>
        <begin position="513"/>
        <end position="539"/>
    </location>
</feature>
<keyword evidence="6" id="KW-0406">Ion transport</keyword>
<dbReference type="PANTHER" id="PTHR11629">
    <property type="entry name" value="VACUOLAR PROTON ATPASES"/>
    <property type="match status" value="1"/>
</dbReference>
<evidence type="ECO:0000256" key="2">
    <source>
        <dbReference type="ARBA" id="ARBA00009904"/>
    </source>
</evidence>
<accession>A0A1R1MLZ7</accession>
<feature type="transmembrane region" description="Helical" evidence="8">
    <location>
        <begin position="551"/>
        <end position="572"/>
    </location>
</feature>
<evidence type="ECO:0000256" key="5">
    <source>
        <dbReference type="ARBA" id="ARBA00022989"/>
    </source>
</evidence>
<dbReference type="GO" id="GO:0046961">
    <property type="term" value="F:proton-transporting ATPase activity, rotational mechanism"/>
    <property type="evidence" value="ECO:0007669"/>
    <property type="project" value="InterPro"/>
</dbReference>
<evidence type="ECO:0000256" key="6">
    <source>
        <dbReference type="ARBA" id="ARBA00023065"/>
    </source>
</evidence>
<feature type="transmembrane region" description="Helical" evidence="8">
    <location>
        <begin position="444"/>
        <end position="469"/>
    </location>
</feature>
<name>A0A1R1MLZ7_9BACT</name>
<comment type="similarity">
    <text evidence="2">Belongs to the V-ATPase 116 kDa subunit family.</text>
</comment>
<dbReference type="PANTHER" id="PTHR11629:SF63">
    <property type="entry name" value="V-TYPE PROTON ATPASE SUBUNIT A"/>
    <property type="match status" value="1"/>
</dbReference>
<dbReference type="OrthoDB" id="9803814at2"/>
<evidence type="ECO:0000256" key="7">
    <source>
        <dbReference type="ARBA" id="ARBA00023136"/>
    </source>
</evidence>
<dbReference type="STRING" id="1914305.BLW93_03490"/>
<gene>
    <name evidence="9" type="ORF">BLW93_03490</name>
</gene>
<evidence type="ECO:0000256" key="1">
    <source>
        <dbReference type="ARBA" id="ARBA00004141"/>
    </source>
</evidence>
<dbReference type="GO" id="GO:0016471">
    <property type="term" value="C:vacuolar proton-transporting V-type ATPase complex"/>
    <property type="evidence" value="ECO:0007669"/>
    <property type="project" value="TreeGrafter"/>
</dbReference>
<feature type="transmembrane region" description="Helical" evidence="8">
    <location>
        <begin position="475"/>
        <end position="493"/>
    </location>
</feature>
<dbReference type="AlphaFoldDB" id="A0A1R1MLZ7"/>
<protein>
    <submittedName>
        <fullName evidence="9">Uncharacterized protein</fullName>
    </submittedName>
</protein>
<evidence type="ECO:0000313" key="10">
    <source>
        <dbReference type="Proteomes" id="UP000187408"/>
    </source>
</evidence>
<dbReference type="GO" id="GO:0033179">
    <property type="term" value="C:proton-transporting V-type ATPase, V0 domain"/>
    <property type="evidence" value="ECO:0007669"/>
    <property type="project" value="InterPro"/>
</dbReference>
<keyword evidence="3" id="KW-0813">Transport</keyword>
<comment type="caution">
    <text evidence="9">The sequence shown here is derived from an EMBL/GenBank/DDBJ whole genome shotgun (WGS) entry which is preliminary data.</text>
</comment>
<comment type="subcellular location">
    <subcellularLocation>
        <location evidence="1">Membrane</location>
        <topology evidence="1">Multi-pass membrane protein</topology>
    </subcellularLocation>
</comment>
<proteinExistence type="inferred from homology"/>
<dbReference type="GO" id="GO:0051117">
    <property type="term" value="F:ATPase binding"/>
    <property type="evidence" value="ECO:0007669"/>
    <property type="project" value="TreeGrafter"/>
</dbReference>
<dbReference type="RefSeq" id="WP_076712728.1">
    <property type="nucleotide sequence ID" value="NZ_MOEN01000009.1"/>
</dbReference>
<keyword evidence="10" id="KW-1185">Reference proteome</keyword>
<keyword evidence="5 8" id="KW-1133">Transmembrane helix</keyword>
<dbReference type="InterPro" id="IPR002490">
    <property type="entry name" value="V-ATPase_116kDa_su"/>
</dbReference>
<feature type="transmembrane region" description="Helical" evidence="8">
    <location>
        <begin position="372"/>
        <end position="391"/>
    </location>
</feature>
<feature type="transmembrane region" description="Helical" evidence="8">
    <location>
        <begin position="330"/>
        <end position="360"/>
    </location>
</feature>
<organism evidence="9 10">
    <name type="scientific">Desulfurobacterium indicum</name>
    <dbReference type="NCBI Taxonomy" id="1914305"/>
    <lineage>
        <taxon>Bacteria</taxon>
        <taxon>Pseudomonadati</taxon>
        <taxon>Aquificota</taxon>
        <taxon>Aquificia</taxon>
        <taxon>Desulfurobacteriales</taxon>
        <taxon>Desulfurobacteriaceae</taxon>
        <taxon>Desulfurobacterium</taxon>
    </lineage>
</organism>
<keyword evidence="4 8" id="KW-0812">Transmembrane</keyword>
<reference evidence="9 10" key="1">
    <citation type="submission" date="2016-10" db="EMBL/GenBank/DDBJ databases">
        <title>Genome sequence of a sulfur-reducing bacterium Desulfurobacterium indicum K6013.</title>
        <authorList>
            <person name="Cao J."/>
            <person name="Shao Z."/>
            <person name="Alain K."/>
            <person name="Jebbar M."/>
        </authorList>
    </citation>
    <scope>NUCLEOTIDE SEQUENCE [LARGE SCALE GENOMIC DNA]</scope>
    <source>
        <strain evidence="9 10">K6013</strain>
    </source>
</reference>
<feature type="transmembrane region" description="Helical" evidence="8">
    <location>
        <begin position="411"/>
        <end position="432"/>
    </location>
</feature>